<gene>
    <name evidence="2" type="ORF">SAMN05444410_11272</name>
</gene>
<sequence length="162" mass="18005">MTTFCGSLLASSTALTDPHFSNTLVFIAEHNNKGAMGFVINRVFPRWFNELEAYRHMPALTLYQGGPVDQEHLFFLHRRPDMIPGGQAVAQGICFGGDFEQALRYLSAGIVVPNDLLLFIGYAGWDGGNLEAELAEGSWGIRNPTPDWDDLQELVRTSGRFQ</sequence>
<dbReference type="PANTHER" id="PTHR30327:SF1">
    <property type="entry name" value="UPF0301 PROTEIN YQGE"/>
    <property type="match status" value="1"/>
</dbReference>
<dbReference type="PANTHER" id="PTHR30327">
    <property type="entry name" value="UNCHARACTERIZED PROTEIN YQGE"/>
    <property type="match status" value="1"/>
</dbReference>
<evidence type="ECO:0000313" key="2">
    <source>
        <dbReference type="EMBL" id="SDX28023.1"/>
    </source>
</evidence>
<accession>A0A8X8IGC7</accession>
<dbReference type="InterPro" id="IPR003774">
    <property type="entry name" value="AlgH-like"/>
</dbReference>
<dbReference type="GO" id="GO:0005829">
    <property type="term" value="C:cytosol"/>
    <property type="evidence" value="ECO:0007669"/>
    <property type="project" value="TreeGrafter"/>
</dbReference>
<dbReference type="Proteomes" id="UP000198711">
    <property type="component" value="Unassembled WGS sequence"/>
</dbReference>
<proteinExistence type="inferred from homology"/>
<dbReference type="SUPFAM" id="SSF143456">
    <property type="entry name" value="VC0467-like"/>
    <property type="match status" value="1"/>
</dbReference>
<dbReference type="AlphaFoldDB" id="A0A8X8IGC7"/>
<reference evidence="2 3" key="1">
    <citation type="submission" date="2016-10" db="EMBL/GenBank/DDBJ databases">
        <authorList>
            <person name="Varghese N."/>
            <person name="Submissions S."/>
        </authorList>
    </citation>
    <scope>NUCLEOTIDE SEQUENCE [LARGE SCALE GENOMIC DNA]</scope>
    <source>
        <strain evidence="2 3">DSM 25353</strain>
    </source>
</reference>
<dbReference type="Gene3D" id="3.40.1740.10">
    <property type="entry name" value="VC0467-like"/>
    <property type="match status" value="1"/>
</dbReference>
<keyword evidence="3" id="KW-1185">Reference proteome</keyword>
<evidence type="ECO:0000313" key="3">
    <source>
        <dbReference type="Proteomes" id="UP000198711"/>
    </source>
</evidence>
<comment type="caution">
    <text evidence="2">The sequence shown here is derived from an EMBL/GenBank/DDBJ whole genome shotgun (WGS) entry which is preliminary data.</text>
</comment>
<dbReference type="Pfam" id="PF02622">
    <property type="entry name" value="DUF179"/>
    <property type="match status" value="1"/>
</dbReference>
<comment type="similarity">
    <text evidence="1">Belongs to the UPF0301 (AlgH) family.</text>
</comment>
<name>A0A8X8IGC7_9BACT</name>
<evidence type="ECO:0000256" key="1">
    <source>
        <dbReference type="ARBA" id="ARBA00009600"/>
    </source>
</evidence>
<dbReference type="RefSeq" id="WP_092725201.1">
    <property type="nucleotide sequence ID" value="NZ_FNNO01000012.1"/>
</dbReference>
<protein>
    <submittedName>
        <fullName evidence="2">Putative transcriptional regulator</fullName>
    </submittedName>
</protein>
<organism evidence="2 3">
    <name type="scientific">Hydrobacter penzbergensis</name>
    <dbReference type="NCBI Taxonomy" id="1235997"/>
    <lineage>
        <taxon>Bacteria</taxon>
        <taxon>Pseudomonadati</taxon>
        <taxon>Bacteroidota</taxon>
        <taxon>Chitinophagia</taxon>
        <taxon>Chitinophagales</taxon>
        <taxon>Chitinophagaceae</taxon>
        <taxon>Hydrobacter</taxon>
    </lineage>
</organism>
<dbReference type="EMBL" id="FNNO01000012">
    <property type="protein sequence ID" value="SDX28023.1"/>
    <property type="molecule type" value="Genomic_DNA"/>
</dbReference>